<accession>K0TD77</accession>
<dbReference type="OrthoDB" id="46317at2759"/>
<dbReference type="EMBL" id="AGNL01007216">
    <property type="protein sequence ID" value="EJK71446.1"/>
    <property type="molecule type" value="Genomic_DNA"/>
</dbReference>
<dbReference type="PANTHER" id="PTHR21529">
    <property type="entry name" value="MAMMARY TURMOR VIRUS RECEPTOR HOMOLOG 1, 2 MTVR1, 2"/>
    <property type="match status" value="1"/>
</dbReference>
<organism evidence="1 2">
    <name type="scientific">Thalassiosira oceanica</name>
    <name type="common">Marine diatom</name>
    <dbReference type="NCBI Taxonomy" id="159749"/>
    <lineage>
        <taxon>Eukaryota</taxon>
        <taxon>Sar</taxon>
        <taxon>Stramenopiles</taxon>
        <taxon>Ochrophyta</taxon>
        <taxon>Bacillariophyta</taxon>
        <taxon>Coscinodiscophyceae</taxon>
        <taxon>Thalassiosirophycidae</taxon>
        <taxon>Thalassiosirales</taxon>
        <taxon>Thalassiosiraceae</taxon>
        <taxon>Thalassiosira</taxon>
    </lineage>
</organism>
<dbReference type="Proteomes" id="UP000266841">
    <property type="component" value="Unassembled WGS sequence"/>
</dbReference>
<reference evidence="1 2" key="1">
    <citation type="journal article" date="2012" name="Genome Biol.">
        <title>Genome and low-iron response of an oceanic diatom adapted to chronic iron limitation.</title>
        <authorList>
            <person name="Lommer M."/>
            <person name="Specht M."/>
            <person name="Roy A.S."/>
            <person name="Kraemer L."/>
            <person name="Andreson R."/>
            <person name="Gutowska M.A."/>
            <person name="Wolf J."/>
            <person name="Bergner S.V."/>
            <person name="Schilhabel M.B."/>
            <person name="Klostermeier U.C."/>
            <person name="Beiko R.G."/>
            <person name="Rosenstiel P."/>
            <person name="Hippler M."/>
            <person name="Laroche J."/>
        </authorList>
    </citation>
    <scope>NUCLEOTIDE SEQUENCE [LARGE SCALE GENOMIC DNA]</scope>
    <source>
        <strain evidence="1 2">CCMP1005</strain>
    </source>
</reference>
<sequence length="555" mass="63088">MDGHHHHKSNAKCASSKTPLSRADYLALPPSHGLTAPQRNLCYDLFVIYENWKQSNSYWDEHDRVMYILRHGPSVFRDEEYIGWWQRVNKRGEYDLFDGGMSPFLYDMVFADEAQDFTELDLCLFFRMSSSPKTMFISADPAQSVELGISMRSSTVNDVFHSMLTRSKVSVKETLDAISLQTNHRTHHQNLSIAKAVRKVLTRSFDVPGNKDEQALIHGKIPQLLRVDDLRSISDKDVFKGGSVVFIAPDDLMSGETGLRKMFKDLGITNDVFSVSESKGLEFDSVALIGFFGWMATKGSTEEWTNALRWLSSSSKEFVTDPTGERVGGTHLAACNYVLSHPEVREQAMALYTAITRARNQLYLIEAFEEAKGKKAVSLPEFAFRRFLDLELAKRVSNIDTGFVEMSPAEHKTRGISLIVQALELHRENKSISLVKDKLLDASSRFLPSKGNDRDLLAKCNKHLECIMTSYKISRFAKTNFHSDGVGDKLAGKFNQVLEFEDMACKFFSRFLCDPFMVEEVTQVRRLMEDIFVGTAYEVRFVDIINNIARLEDYV</sequence>
<dbReference type="InterPro" id="IPR039904">
    <property type="entry name" value="TRANK1"/>
</dbReference>
<dbReference type="InterPro" id="IPR027417">
    <property type="entry name" value="P-loop_NTPase"/>
</dbReference>
<dbReference type="PANTHER" id="PTHR21529:SF4">
    <property type="entry name" value="TPR AND ANKYRIN REPEAT-CONTAINING PROTEIN 1"/>
    <property type="match status" value="1"/>
</dbReference>
<gene>
    <name evidence="1" type="ORF">THAOC_07113</name>
</gene>
<evidence type="ECO:0000313" key="2">
    <source>
        <dbReference type="Proteomes" id="UP000266841"/>
    </source>
</evidence>
<protein>
    <submittedName>
        <fullName evidence="1">Uncharacterized protein</fullName>
    </submittedName>
</protein>
<keyword evidence="2" id="KW-1185">Reference proteome</keyword>
<comment type="caution">
    <text evidence="1">The sequence shown here is derived from an EMBL/GenBank/DDBJ whole genome shotgun (WGS) entry which is preliminary data.</text>
</comment>
<proteinExistence type="predicted"/>
<dbReference type="Gene3D" id="3.40.50.300">
    <property type="entry name" value="P-loop containing nucleotide triphosphate hydrolases"/>
    <property type="match status" value="1"/>
</dbReference>
<name>K0TD77_THAOC</name>
<evidence type="ECO:0000313" key="1">
    <source>
        <dbReference type="EMBL" id="EJK71446.1"/>
    </source>
</evidence>
<dbReference type="AlphaFoldDB" id="K0TD77"/>
<dbReference type="SUPFAM" id="SSF52540">
    <property type="entry name" value="P-loop containing nucleoside triphosphate hydrolases"/>
    <property type="match status" value="1"/>
</dbReference>